<evidence type="ECO:0008006" key="5">
    <source>
        <dbReference type="Google" id="ProtNLM"/>
    </source>
</evidence>
<feature type="transmembrane region" description="Helical" evidence="2">
    <location>
        <begin position="114"/>
        <end position="133"/>
    </location>
</feature>
<evidence type="ECO:0000256" key="2">
    <source>
        <dbReference type="SAM" id="Phobius"/>
    </source>
</evidence>
<name>A0ABN9QWV0_9DINO</name>
<protein>
    <recommendedName>
        <fullName evidence="5">PAS domain-containing protein</fullName>
    </recommendedName>
</protein>
<keyword evidence="2" id="KW-0472">Membrane</keyword>
<evidence type="ECO:0000313" key="3">
    <source>
        <dbReference type="EMBL" id="CAK0809772.1"/>
    </source>
</evidence>
<feature type="transmembrane region" description="Helical" evidence="2">
    <location>
        <begin position="12"/>
        <end position="31"/>
    </location>
</feature>
<reference evidence="3" key="1">
    <citation type="submission" date="2023-10" db="EMBL/GenBank/DDBJ databases">
        <authorList>
            <person name="Chen Y."/>
            <person name="Shah S."/>
            <person name="Dougan E. K."/>
            <person name="Thang M."/>
            <person name="Chan C."/>
        </authorList>
    </citation>
    <scope>NUCLEOTIDE SEQUENCE [LARGE SCALE GENOMIC DNA]</scope>
</reference>
<organism evidence="3 4">
    <name type="scientific">Prorocentrum cordatum</name>
    <dbReference type="NCBI Taxonomy" id="2364126"/>
    <lineage>
        <taxon>Eukaryota</taxon>
        <taxon>Sar</taxon>
        <taxon>Alveolata</taxon>
        <taxon>Dinophyceae</taxon>
        <taxon>Prorocentrales</taxon>
        <taxon>Prorocentraceae</taxon>
        <taxon>Prorocentrum</taxon>
    </lineage>
</organism>
<dbReference type="EMBL" id="CAUYUJ010004479">
    <property type="protein sequence ID" value="CAK0809772.1"/>
    <property type="molecule type" value="Genomic_DNA"/>
</dbReference>
<feature type="compositionally biased region" description="Basic and acidic residues" evidence="1">
    <location>
        <begin position="658"/>
        <end position="670"/>
    </location>
</feature>
<keyword evidence="2" id="KW-0812">Transmembrane</keyword>
<accession>A0ABN9QWV0</accession>
<feature type="transmembrane region" description="Helical" evidence="2">
    <location>
        <begin position="140"/>
        <end position="157"/>
    </location>
</feature>
<dbReference type="Proteomes" id="UP001189429">
    <property type="component" value="Unassembled WGS sequence"/>
</dbReference>
<evidence type="ECO:0000256" key="1">
    <source>
        <dbReference type="SAM" id="MobiDB-lite"/>
    </source>
</evidence>
<feature type="compositionally biased region" description="Gly residues" evidence="1">
    <location>
        <begin position="625"/>
        <end position="657"/>
    </location>
</feature>
<feature type="region of interest" description="Disordered" evidence="1">
    <location>
        <begin position="548"/>
        <end position="574"/>
    </location>
</feature>
<comment type="caution">
    <text evidence="3">The sequence shown here is derived from an EMBL/GenBank/DDBJ whole genome shotgun (WGS) entry which is preliminary data.</text>
</comment>
<keyword evidence="4" id="KW-1185">Reference proteome</keyword>
<evidence type="ECO:0000313" key="4">
    <source>
        <dbReference type="Proteomes" id="UP001189429"/>
    </source>
</evidence>
<sequence length="678" mass="73285">MAVLDLSTFGYQVQAVAWMFCTVMMLGRQLWVEGTWRSCFRDCSAGLLVFCKRVGTCFIERGSSEDALHLHKRAMRRDMSRRCCWIASVAAVGFVLPLSLLTPDDRAHIGPRRLHYAFCSTIMVTLNMFPRLMTPSRLHFWYSLICISNALTVSPLLQVADSIDDLKVQIVIDCISFSFVDLTLPLNLFWSTVCYLSAALTLYVGNSNERACDDSGSYNDAFGLAVGGTLAIALFHVVISYVALARLEGQTYWNELRAARSILAGMCDAVVQLDGELRFTQPSHRLATLLLHDPPRALVGERVSNFLATQADREKFVEEVTSITANEEFCKAFHVHMRCNGGSALPLEAFCVRFSSGDEKWSYLVGFREFADLATPSSMALPLPSAQLSKSAQDGLQSLGRKPSDAITSSGSSESVASEIAVWIDAQSSDLRMLSCNSAFEMFAGASWSQMSACQPSLLQCVDPGQQADFEFWVRRVLEKSTKDDSAPAVSGVRFRFSECHHRFRLSVECTLTLILCLPGGMGAGGLDRGANEVKLVFERPRWCQGQRWRSRVRPRGPRRAPGPPGAPEARGAAAAVAAAQELAGSARAPVQCLGRAAQPEEASGPWLEAPAGAGASAPRPSSTWGGGARGVAAGGGGEQHTGGADRGGSRGSGSRGSEGRAGRGRERQSDALNTLAL</sequence>
<feature type="region of interest" description="Disordered" evidence="1">
    <location>
        <begin position="392"/>
        <end position="411"/>
    </location>
</feature>
<proteinExistence type="predicted"/>
<feature type="transmembrane region" description="Helical" evidence="2">
    <location>
        <begin position="218"/>
        <end position="244"/>
    </location>
</feature>
<feature type="compositionally biased region" description="Low complexity" evidence="1">
    <location>
        <begin position="610"/>
        <end position="623"/>
    </location>
</feature>
<gene>
    <name evidence="3" type="ORF">PCOR1329_LOCUS14925</name>
</gene>
<feature type="region of interest" description="Disordered" evidence="1">
    <location>
        <begin position="597"/>
        <end position="678"/>
    </location>
</feature>
<keyword evidence="2" id="KW-1133">Transmembrane helix</keyword>
<feature type="transmembrane region" description="Helical" evidence="2">
    <location>
        <begin position="188"/>
        <end position="206"/>
    </location>
</feature>
<feature type="transmembrane region" description="Helical" evidence="2">
    <location>
        <begin position="83"/>
        <end position="102"/>
    </location>
</feature>
<feature type="compositionally biased region" description="Basic residues" evidence="1">
    <location>
        <begin position="549"/>
        <end position="559"/>
    </location>
</feature>